<keyword evidence="2" id="KW-1185">Reference proteome</keyword>
<dbReference type="EMBL" id="CAKOGP040000331">
    <property type="protein sequence ID" value="CAJ1934082.1"/>
    <property type="molecule type" value="Genomic_DNA"/>
</dbReference>
<comment type="caution">
    <text evidence="1">The sequence shown here is derived from an EMBL/GenBank/DDBJ whole genome shotgun (WGS) entry which is preliminary data.</text>
</comment>
<name>A0AAD2FID4_9STRA</name>
<dbReference type="Proteomes" id="UP001295423">
    <property type="component" value="Unassembled WGS sequence"/>
</dbReference>
<proteinExistence type="predicted"/>
<protein>
    <submittedName>
        <fullName evidence="1">Uncharacterized protein</fullName>
    </submittedName>
</protein>
<evidence type="ECO:0000313" key="1">
    <source>
        <dbReference type="EMBL" id="CAJ1934082.1"/>
    </source>
</evidence>
<organism evidence="1 2">
    <name type="scientific">Cylindrotheca closterium</name>
    <dbReference type="NCBI Taxonomy" id="2856"/>
    <lineage>
        <taxon>Eukaryota</taxon>
        <taxon>Sar</taxon>
        <taxon>Stramenopiles</taxon>
        <taxon>Ochrophyta</taxon>
        <taxon>Bacillariophyta</taxon>
        <taxon>Bacillariophyceae</taxon>
        <taxon>Bacillariophycidae</taxon>
        <taxon>Bacillariales</taxon>
        <taxon>Bacillariaceae</taxon>
        <taxon>Cylindrotheca</taxon>
    </lineage>
</organism>
<dbReference type="AlphaFoldDB" id="A0AAD2FID4"/>
<reference evidence="1" key="1">
    <citation type="submission" date="2023-08" db="EMBL/GenBank/DDBJ databases">
        <authorList>
            <person name="Audoor S."/>
            <person name="Bilcke G."/>
        </authorList>
    </citation>
    <scope>NUCLEOTIDE SEQUENCE</scope>
</reference>
<evidence type="ECO:0000313" key="2">
    <source>
        <dbReference type="Proteomes" id="UP001295423"/>
    </source>
</evidence>
<accession>A0AAD2FID4</accession>
<sequence>MIASPAERRIAMEAFPQWKSHAALRRFACVHSVAALKAPRVLPADADEPTALDKHRAWLNSAGLLRFDFNHDDLIRWMGGEYTNRHRDFNAEWDVIESKLQNRSIPSDLPPTKLDLTYRIQTEGVPLRGQFTTPMTATCLQNSYDNHPAVDENFDKVEKKFAKEEWQSYHLHYLRFVYEFIPGLVINPIQWVFDKGKGRICIDCSNGPDPLGSINRYIPSPKEVKAAMEHAKTATEDAQAVKAAENLEMECPQVFYQYAFQRIMRPNEPIMVHADDIKAAFRRVLYHPDLACAFAYVYSDYLMVPVGQVFGSQSAPSYSCVLADVRQALAACRPDDSIVHPLVASCTFETHSSTPLVQVPQDSHYPLLSLEEQESMYNASFVDDNGVVAYLKEMPQALQHSVQSAFETFGVEDRRGGCLQDAKWNSLVSETFMFLGFRVDTHHMTVSWPLEKRQALHIKTRSCQVITADSPEEAKIRTPSTNPGITCIRIDSVCGITFQIKCNGSRPQRTTFRKK</sequence>
<gene>
    <name evidence="1" type="ORF">CYCCA115_LOCUS3587</name>
</gene>